<reference evidence="1 2" key="1">
    <citation type="submission" date="2018-08" db="EMBL/GenBank/DDBJ databases">
        <title>Pallidiluteibacterium maritimus gen. nov., sp. nov., isolated from coastal sediment.</title>
        <authorList>
            <person name="Zhou L.Y."/>
        </authorList>
    </citation>
    <scope>NUCLEOTIDE SEQUENCE [LARGE SCALE GENOMIC DNA]</scope>
    <source>
        <strain evidence="1 2">XSD2</strain>
    </source>
</reference>
<gene>
    <name evidence="1" type="ORF">D1614_07320</name>
</gene>
<dbReference type="Proteomes" id="UP000265926">
    <property type="component" value="Unassembled WGS sequence"/>
</dbReference>
<name>A0A399T551_9BACT</name>
<dbReference type="AlphaFoldDB" id="A0A399T551"/>
<proteinExistence type="predicted"/>
<keyword evidence="2" id="KW-1185">Reference proteome</keyword>
<evidence type="ECO:0000313" key="2">
    <source>
        <dbReference type="Proteomes" id="UP000265926"/>
    </source>
</evidence>
<organism evidence="1 2">
    <name type="scientific">Maribellus luteus</name>
    <dbReference type="NCBI Taxonomy" id="2305463"/>
    <lineage>
        <taxon>Bacteria</taxon>
        <taxon>Pseudomonadati</taxon>
        <taxon>Bacteroidota</taxon>
        <taxon>Bacteroidia</taxon>
        <taxon>Marinilabiliales</taxon>
        <taxon>Prolixibacteraceae</taxon>
        <taxon>Maribellus</taxon>
    </lineage>
</organism>
<comment type="caution">
    <text evidence="1">The sequence shown here is derived from an EMBL/GenBank/DDBJ whole genome shotgun (WGS) entry which is preliminary data.</text>
</comment>
<accession>A0A399T551</accession>
<evidence type="ECO:0008006" key="3">
    <source>
        <dbReference type="Google" id="ProtNLM"/>
    </source>
</evidence>
<protein>
    <recommendedName>
        <fullName evidence="3">DUF4136 domain-containing protein</fullName>
    </recommendedName>
</protein>
<evidence type="ECO:0000313" key="1">
    <source>
        <dbReference type="EMBL" id="RIJ49347.1"/>
    </source>
</evidence>
<sequence length="223" mass="25396">MPTASRGFGIVSQFPDNMYQLIGNYLKKEIKRMRTIIKFIIISTLLCSCAAVGTKTLYKTDEKVDISSLGYNSLDGDTILAKIYPFTNNIFDSTIIETLKEYSLDNYKSLDENITYQTPDIEKIKEICSQYNLDALLVSKLKFIYATQAIYFVPVSHNWDTEVEMKLFDKNGRLLYNTKHNTLKGNSYMNPPPVERTVHDGTKGALVRIFKNMGLIKTVANKS</sequence>
<dbReference type="EMBL" id="QWGR01000003">
    <property type="protein sequence ID" value="RIJ49347.1"/>
    <property type="molecule type" value="Genomic_DNA"/>
</dbReference>